<feature type="compositionally biased region" description="Low complexity" evidence="1">
    <location>
        <begin position="389"/>
        <end position="398"/>
    </location>
</feature>
<sequence length="843" mass="91342">MLCGAHLALKEREGVNNNNNISNLLLSTEIAVPLNTPGFHFTSRHAFPSPSPSSPTKIVGRFGGSGEHSSASLLPASMAVAAFSIRGYVSSMRGAPAEGRSSFGVEDLPPMEAPRFRWWADEVEVAVAGAPAPAPASTPPPPPPPQPSRRTQAKARAPKKRSIADLFAAAPLLALPPAHAGDENKAPEVDGDDEALCSIMRRTKEQKRKRRLEEAAFAAAAAAAERPESGNNFVREQAHGRINVPDELDTPQASKKSEGIHDPRIDQDKIPDLKRKKKVDVNDLEKERIDKLRSIEGNKMSNKVGKQHDMKKMLPLHSILKKYTKHTSFKMVKEKSGNTKGKEVIELCRKSVKRVKFAEVDDVLGIDKQTSKRPQLESICKLFSDALASSSSSSTDMSTEGDRYVAAESSSSHMPELMEASKNMDHEDSLELVSTKLPSNLIDLNEALPESTDFNYPSVSNSEPDPEPTQHTLERVENSVSSGTLLQNELMEVADTNIASPPMKSTRELGEPHFSLNLNYGGTQLSNEGEVPPSQSQKHNASSSMAWSVHSAMDLQPERRPAAGQTVRLMGKDLAVSTPREDHPTELFLELPRQGRPYLSLQAQSVLPTISSQSAGTSQSHIRYTIPQNFSHSLSTANSLSEDQLQHEDRVRYLSDTQPHQNVHVGCPHFPNHGRAALHQSSSSPWCGYSDPLCRTAPPSAPILPTMTPRPRVSPSSNAHASLPTPGVVISARSSVLPHNSSGFTLTHPCRIVEEGSDSRRDAAFPSSSSDNVAARAAVPDLSNTSSGGRYVQRSGPVKLIPGAKHILMPSNSTGDGTTSMPVYSCVSFGSRRRNVSAPQNRS</sequence>
<dbReference type="Proteomes" id="UP000729402">
    <property type="component" value="Unassembled WGS sequence"/>
</dbReference>
<evidence type="ECO:0000256" key="1">
    <source>
        <dbReference type="SAM" id="MobiDB-lite"/>
    </source>
</evidence>
<dbReference type="PANTHER" id="PTHR36892:SF10">
    <property type="entry name" value="OS01G0201900 PROTEIN"/>
    <property type="match status" value="1"/>
</dbReference>
<evidence type="ECO:0000313" key="2">
    <source>
        <dbReference type="EMBL" id="KAG8045617.1"/>
    </source>
</evidence>
<keyword evidence="3" id="KW-1185">Reference proteome</keyword>
<organism evidence="2 3">
    <name type="scientific">Zizania palustris</name>
    <name type="common">Northern wild rice</name>
    <dbReference type="NCBI Taxonomy" id="103762"/>
    <lineage>
        <taxon>Eukaryota</taxon>
        <taxon>Viridiplantae</taxon>
        <taxon>Streptophyta</taxon>
        <taxon>Embryophyta</taxon>
        <taxon>Tracheophyta</taxon>
        <taxon>Spermatophyta</taxon>
        <taxon>Magnoliopsida</taxon>
        <taxon>Liliopsida</taxon>
        <taxon>Poales</taxon>
        <taxon>Poaceae</taxon>
        <taxon>BOP clade</taxon>
        <taxon>Oryzoideae</taxon>
        <taxon>Oryzeae</taxon>
        <taxon>Zizaniinae</taxon>
        <taxon>Zizania</taxon>
    </lineage>
</organism>
<dbReference type="EMBL" id="JAAALK010000290">
    <property type="protein sequence ID" value="KAG8045617.1"/>
    <property type="molecule type" value="Genomic_DNA"/>
</dbReference>
<feature type="compositionally biased region" description="Polar residues" evidence="1">
    <location>
        <begin position="452"/>
        <end position="463"/>
    </location>
</feature>
<comment type="caution">
    <text evidence="2">The sequence shown here is derived from an EMBL/GenBank/DDBJ whole genome shotgun (WGS) entry which is preliminary data.</text>
</comment>
<evidence type="ECO:0000313" key="3">
    <source>
        <dbReference type="Proteomes" id="UP000729402"/>
    </source>
</evidence>
<feature type="region of interest" description="Disordered" evidence="1">
    <location>
        <begin position="500"/>
        <end position="549"/>
    </location>
</feature>
<name>A0A8J5UW05_ZIZPA</name>
<feature type="region of interest" description="Disordered" evidence="1">
    <location>
        <begin position="129"/>
        <end position="161"/>
    </location>
</feature>
<feature type="region of interest" description="Disordered" evidence="1">
    <location>
        <begin position="239"/>
        <end position="274"/>
    </location>
</feature>
<feature type="compositionally biased region" description="Basic and acidic residues" evidence="1">
    <location>
        <begin position="255"/>
        <end position="274"/>
    </location>
</feature>
<feature type="region of interest" description="Disordered" evidence="1">
    <location>
        <begin position="448"/>
        <end position="480"/>
    </location>
</feature>
<feature type="compositionally biased region" description="Polar residues" evidence="1">
    <location>
        <begin position="516"/>
        <end position="546"/>
    </location>
</feature>
<feature type="compositionally biased region" description="Pro residues" evidence="1">
    <location>
        <begin position="132"/>
        <end position="147"/>
    </location>
</feature>
<gene>
    <name evidence="2" type="ORF">GUJ93_ZPchr0008g12706</name>
</gene>
<proteinExistence type="predicted"/>
<dbReference type="AlphaFoldDB" id="A0A8J5UW05"/>
<dbReference type="OrthoDB" id="654309at2759"/>
<feature type="region of interest" description="Disordered" evidence="1">
    <location>
        <begin position="389"/>
        <end position="413"/>
    </location>
</feature>
<reference evidence="2" key="2">
    <citation type="submission" date="2021-02" db="EMBL/GenBank/DDBJ databases">
        <authorList>
            <person name="Kimball J.A."/>
            <person name="Haas M.W."/>
            <person name="Macchietto M."/>
            <person name="Kono T."/>
            <person name="Duquette J."/>
            <person name="Shao M."/>
        </authorList>
    </citation>
    <scope>NUCLEOTIDE SEQUENCE</scope>
    <source>
        <tissue evidence="2">Fresh leaf tissue</tissue>
    </source>
</reference>
<feature type="region of interest" description="Disordered" evidence="1">
    <location>
        <begin position="757"/>
        <end position="795"/>
    </location>
</feature>
<reference evidence="2" key="1">
    <citation type="journal article" date="2021" name="bioRxiv">
        <title>Whole Genome Assembly and Annotation of Northern Wild Rice, Zizania palustris L., Supports a Whole Genome Duplication in the Zizania Genus.</title>
        <authorList>
            <person name="Haas M."/>
            <person name="Kono T."/>
            <person name="Macchietto M."/>
            <person name="Millas R."/>
            <person name="McGilp L."/>
            <person name="Shao M."/>
            <person name="Duquette J."/>
            <person name="Hirsch C.N."/>
            <person name="Kimball J."/>
        </authorList>
    </citation>
    <scope>NUCLEOTIDE SEQUENCE</scope>
    <source>
        <tissue evidence="2">Fresh leaf tissue</tissue>
    </source>
</reference>
<dbReference type="PANTHER" id="PTHR36892">
    <property type="entry name" value="OS01G0201800 PROTEIN"/>
    <property type="match status" value="1"/>
</dbReference>
<feature type="compositionally biased region" description="Basic residues" evidence="1">
    <location>
        <begin position="151"/>
        <end position="161"/>
    </location>
</feature>
<accession>A0A8J5UW05</accession>
<protein>
    <submittedName>
        <fullName evidence="2">Uncharacterized protein</fullName>
    </submittedName>
</protein>